<dbReference type="GO" id="GO:0005886">
    <property type="term" value="C:plasma membrane"/>
    <property type="evidence" value="ECO:0007669"/>
    <property type="project" value="UniProtKB-SubCell"/>
</dbReference>
<evidence type="ECO:0000256" key="9">
    <source>
        <dbReference type="SAM" id="Phobius"/>
    </source>
</evidence>
<keyword evidence="6 9" id="KW-1133">Transmembrane helix</keyword>
<keyword evidence="4" id="KW-1003">Cell membrane</keyword>
<keyword evidence="5 9" id="KW-0812">Transmembrane</keyword>
<evidence type="ECO:0000256" key="6">
    <source>
        <dbReference type="ARBA" id="ARBA00022989"/>
    </source>
</evidence>
<dbReference type="OrthoDB" id="9775735at2"/>
<evidence type="ECO:0000313" key="11">
    <source>
        <dbReference type="Proteomes" id="UP000275473"/>
    </source>
</evidence>
<comment type="subcellular location">
    <subcellularLocation>
        <location evidence="1">Cell membrane</location>
        <topology evidence="1">Multi-pass membrane protein</topology>
    </subcellularLocation>
</comment>
<feature type="transmembrane region" description="Helical" evidence="9">
    <location>
        <begin position="147"/>
        <end position="165"/>
    </location>
</feature>
<feature type="transmembrane region" description="Helical" evidence="9">
    <location>
        <begin position="90"/>
        <end position="112"/>
    </location>
</feature>
<reference evidence="10 11" key="1">
    <citation type="journal article" date="2018" name="Int. J. Syst. Evol. Microbiol.">
        <title>Planococcus salinus sp. nov., a moderately halophilic bacterium isolated from a saline-alkali soil.</title>
        <authorList>
            <person name="Gan L."/>
        </authorList>
    </citation>
    <scope>NUCLEOTIDE SEQUENCE [LARGE SCALE GENOMIC DNA]</scope>
    <source>
        <strain evidence="10 11">LCB217</strain>
    </source>
</reference>
<evidence type="ECO:0000256" key="8">
    <source>
        <dbReference type="SAM" id="MobiDB-lite"/>
    </source>
</evidence>
<dbReference type="EMBL" id="RIAX01000008">
    <property type="protein sequence ID" value="RNF39065.1"/>
    <property type="molecule type" value="Genomic_DNA"/>
</dbReference>
<accession>A0A3M8P5X4</accession>
<evidence type="ECO:0000256" key="5">
    <source>
        <dbReference type="ARBA" id="ARBA00022692"/>
    </source>
</evidence>
<feature type="transmembrane region" description="Helical" evidence="9">
    <location>
        <begin position="472"/>
        <end position="492"/>
    </location>
</feature>
<dbReference type="PANTHER" id="PTHR30047">
    <property type="entry name" value="HIGH-AFFINITY CHOLINE TRANSPORT PROTEIN-RELATED"/>
    <property type="match status" value="1"/>
</dbReference>
<evidence type="ECO:0000256" key="4">
    <source>
        <dbReference type="ARBA" id="ARBA00022475"/>
    </source>
</evidence>
<evidence type="ECO:0000313" key="10">
    <source>
        <dbReference type="EMBL" id="RNF39065.1"/>
    </source>
</evidence>
<organism evidence="10 11">
    <name type="scientific">Planococcus salinus</name>
    <dbReference type="NCBI Taxonomy" id="1848460"/>
    <lineage>
        <taxon>Bacteria</taxon>
        <taxon>Bacillati</taxon>
        <taxon>Bacillota</taxon>
        <taxon>Bacilli</taxon>
        <taxon>Bacillales</taxon>
        <taxon>Caryophanaceae</taxon>
        <taxon>Planococcus</taxon>
    </lineage>
</organism>
<dbReference type="InterPro" id="IPR000060">
    <property type="entry name" value="BCCT_transptr"/>
</dbReference>
<dbReference type="RefSeq" id="WP_123165847.1">
    <property type="nucleotide sequence ID" value="NZ_RIAX01000008.1"/>
</dbReference>
<feature type="transmembrane region" description="Helical" evidence="9">
    <location>
        <begin position="349"/>
        <end position="374"/>
    </location>
</feature>
<evidence type="ECO:0000256" key="2">
    <source>
        <dbReference type="ARBA" id="ARBA00005658"/>
    </source>
</evidence>
<dbReference type="Proteomes" id="UP000275473">
    <property type="component" value="Unassembled WGS sequence"/>
</dbReference>
<feature type="transmembrane region" description="Helical" evidence="9">
    <location>
        <begin position="443"/>
        <end position="466"/>
    </location>
</feature>
<dbReference type="AlphaFoldDB" id="A0A3M8P5X4"/>
<comment type="caution">
    <text evidence="10">The sequence shown here is derived from an EMBL/GenBank/DDBJ whole genome shotgun (WGS) entry which is preliminary data.</text>
</comment>
<dbReference type="PANTHER" id="PTHR30047:SF7">
    <property type="entry name" value="HIGH-AFFINITY CHOLINE TRANSPORT PROTEIN"/>
    <property type="match status" value="1"/>
</dbReference>
<feature type="transmembrane region" description="Helical" evidence="9">
    <location>
        <begin position="52"/>
        <end position="70"/>
    </location>
</feature>
<feature type="region of interest" description="Disordered" evidence="8">
    <location>
        <begin position="502"/>
        <end position="528"/>
    </location>
</feature>
<keyword evidence="7 9" id="KW-0472">Membrane</keyword>
<feature type="transmembrane region" description="Helical" evidence="9">
    <location>
        <begin position="230"/>
        <end position="246"/>
    </location>
</feature>
<evidence type="ECO:0000256" key="7">
    <source>
        <dbReference type="ARBA" id="ARBA00023136"/>
    </source>
</evidence>
<feature type="transmembrane region" description="Helical" evidence="9">
    <location>
        <begin position="258"/>
        <end position="276"/>
    </location>
</feature>
<feature type="transmembrane region" description="Helical" evidence="9">
    <location>
        <begin position="319"/>
        <end position="337"/>
    </location>
</feature>
<feature type="transmembrane region" description="Helical" evidence="9">
    <location>
        <begin position="403"/>
        <end position="431"/>
    </location>
</feature>
<comment type="similarity">
    <text evidence="2">Belongs to the BCCT transporter (TC 2.A.15) family.</text>
</comment>
<evidence type="ECO:0000256" key="3">
    <source>
        <dbReference type="ARBA" id="ARBA00022448"/>
    </source>
</evidence>
<dbReference type="GO" id="GO:0022857">
    <property type="term" value="F:transmembrane transporter activity"/>
    <property type="evidence" value="ECO:0007669"/>
    <property type="project" value="InterPro"/>
</dbReference>
<feature type="transmembrane region" description="Helical" evidence="9">
    <location>
        <begin position="193"/>
        <end position="218"/>
    </location>
</feature>
<keyword evidence="3" id="KW-0813">Transport</keyword>
<gene>
    <name evidence="10" type="ORF">EEX84_11820</name>
</gene>
<evidence type="ECO:0000256" key="1">
    <source>
        <dbReference type="ARBA" id="ARBA00004651"/>
    </source>
</evidence>
<protein>
    <submittedName>
        <fullName evidence="10">BCCT family transporter</fullName>
    </submittedName>
</protein>
<dbReference type="NCBIfam" id="TIGR00842">
    <property type="entry name" value="bcct"/>
    <property type="match status" value="1"/>
</dbReference>
<dbReference type="Pfam" id="PF02028">
    <property type="entry name" value="BCCT"/>
    <property type="match status" value="1"/>
</dbReference>
<proteinExistence type="inferred from homology"/>
<name>A0A3M8P5X4_9BACL</name>
<keyword evidence="11" id="KW-1185">Reference proteome</keyword>
<sequence>MENNPKRVSYNNKTFKVSALFIALFTIWGALSPGTLSTYASAVFAFTSNGFGWFYLVSVAAFVLFCLYLAISKYGNIRLGKDHEKAEFSFFTWISMLFSAGFGVGIVFWGVAEPLTHFATPPVAGMEPQTADAARTAMHYSFFNWGIHQWSVFAVVGLALSYFQYRHNRKGTISETITDVLPKKGRSRLKFSIAVLAIIATIIGVSTSIGMGVMQIGGGLNYVFDVPNNAAVQVGIVAAIMVLYLISATTGIDKGIKILSLTNMLLVLTLMVFFLFRGPTTFIVESFIVGLGDYFQNFIGMSFFLTPYTGESWVNDWTVFYWAWVIAWSPFVGSFVARVSRGRTIREFVLGVMIVPPVIGFVWMAIFGGTGLYLDLFKEKALSVAVSQDVTTAIFVLLQEFPFYTFLSVIMLLLIVIFLVTSADSAVFVLGMMSTDGDLNPSTGVKVIWGVLMAGITSVLIVSSGLKGLQTASLVAALPFTLILILMSVSLFKSLQKETADAKQEQEQPQAESAFPLKVDPAPLNKES</sequence>